<evidence type="ECO:0000256" key="16">
    <source>
        <dbReference type="SAM" id="MobiDB-lite"/>
    </source>
</evidence>
<name>V9K8C3_CALMI</name>
<dbReference type="GO" id="GO:0005829">
    <property type="term" value="C:cytosol"/>
    <property type="evidence" value="ECO:0007669"/>
    <property type="project" value="UniProtKB-SubCell"/>
</dbReference>
<dbReference type="Pfam" id="PF23009">
    <property type="entry name" value="UBC_like"/>
    <property type="match status" value="1"/>
</dbReference>
<accession>V9K8C3</accession>
<dbReference type="FunFam" id="3.30.40.10:FF:000038">
    <property type="entry name" value="E3 ubiquitin-protein ligase listerin"/>
    <property type="match status" value="1"/>
</dbReference>
<dbReference type="GO" id="GO:0008270">
    <property type="term" value="F:zinc ion binding"/>
    <property type="evidence" value="ECO:0007669"/>
    <property type="project" value="UniProtKB-KW"/>
</dbReference>
<evidence type="ECO:0000256" key="7">
    <source>
        <dbReference type="ARBA" id="ARBA00022490"/>
    </source>
</evidence>
<feature type="non-terminal residue" evidence="18">
    <location>
        <position position="1"/>
    </location>
</feature>
<dbReference type="FunFam" id="1.25.10.10:FF:001251">
    <property type="entry name" value="Predicted protein"/>
    <property type="match status" value="1"/>
</dbReference>
<dbReference type="InterPro" id="IPR039804">
    <property type="entry name" value="RING-CH-C4HC3_LTN1"/>
</dbReference>
<feature type="domain" description="RING-type" evidence="17">
    <location>
        <begin position="1750"/>
        <end position="1797"/>
    </location>
</feature>
<dbReference type="SMART" id="SM00744">
    <property type="entry name" value="RINGv"/>
    <property type="match status" value="1"/>
</dbReference>
<dbReference type="InterPro" id="IPR011016">
    <property type="entry name" value="Znf_RING-CH"/>
</dbReference>
<dbReference type="InterPro" id="IPR054477">
    <property type="entry name" value="LTN1_E3_ligase_6th"/>
</dbReference>
<dbReference type="GO" id="GO:0043023">
    <property type="term" value="F:ribosomal large subunit binding"/>
    <property type="evidence" value="ECO:0007669"/>
    <property type="project" value="TreeGrafter"/>
</dbReference>
<evidence type="ECO:0000256" key="9">
    <source>
        <dbReference type="ARBA" id="ARBA00022723"/>
    </source>
</evidence>
<dbReference type="GO" id="GO:1990112">
    <property type="term" value="C:RQC complex"/>
    <property type="evidence" value="ECO:0007669"/>
    <property type="project" value="UniProtKB-UniRule"/>
</dbReference>
<evidence type="ECO:0000256" key="15">
    <source>
        <dbReference type="RuleBase" id="RU367090"/>
    </source>
</evidence>
<sequence length="1801" mass="203376">TAGCWRRRSEGPSLVRVGRLESKRPTAAAMGGKNKQRTKGNVRPSSSSKAAELLVKDKGTVPGFVGFGPSQNELGYVPAVQGFEEVDNSVDPDFRMVLRKMSKRDATTKLKAVQEFGAMCKERDPETIKAVLPYWSRIYCKISLDHDRRIREAAQQAFELLVFQVKRNLAPYLKNIMGYWLISQCDTYTPAASAAKQAFQAAFPPPKQPEAMAFCKEEITNILYDNIMKETPDTLSDPQSVPEEEREGKYQRVVTSSLLALKKLLDLLPENECMILKDRLMELLSQPKFWKYSKHKTPQIRSAFFELIVAFCQHLPELMKAEAAKVCSAVLLNIDDSDPVVCPSIWEAILYVLTCIEDCWSHVNAKKGVLPKLWTLLKEGGRGLATVVYPSLLPFISKLPEEVIGSKMDFFTIFFSTFNKGLVSDRAAVSCSESSAIVTAFMECLRFTLHQNLGEDEDQHKLQQMLINDQLLPLLQFTLKTPKLQNGTFCHLVDILTSWEKRVDNPEIEECAGAYRKLLSIFWDGLSQLCLSQVARMDTDKNLLDGVSSLLQFLENPVRSRKQSVKKKRSIRFLDEAETKDGENNIANRIAKNVHGCEQLSVTSRLVQQNSPSRTEPLESLVHELAKLAMTFIKEQNSEKHLEFLIGLTSLFPSRKLFIVLLENVDPVSPGLFLETNDEVKAMANNPAVQFLYQKLIFWFKESRADLNCLVDMLYSVLHCCNNNQERKVILNQISEMECGWLILLQIIQKACADPAKYAAVSDWLKGEILGEKLVVLTEELCTMGITHSTQPNDGGAHSWILLSLALSKRINNEFLIAEVYIERIIERLHNALSKANDLSKTGTQEPSISFVCDLASNFFCSIKGCLQMSSAGDLLLTIFQLCAQSQEKTLLSDVELHKLQQTWLLGLTSLISQQGGCFRRDGFFHNSALWVKKQVQTSELDIKSLQILLSCVCVLLDNLLKATQSPGHVLPTFLEYMVPNKSEWENLRQKLNSQWLNKVLLKGQISLNRDALCTRIDSHSSEKIPNHLCAAALLTQVALRIQENNVFEEKYLPLVCTPQIAAEMMYSLQWCEEMKDFCPVSEYCGLLLQLNITHDRLRKACSTLDETLFNRSLESGLLWALATSQFISKIKVDGDYDLKRLYGTVERFFPLTEANLHTIQSIAPFILQEDKELLVVQSAAKLSTSKGTDITSIDGGFGCLAVLNSCLQKGANMDEQLFVDVLSTMMNWRNNEEEIFFFDGTLENPKPNLLGINVEILRFLRLLIKYLPSSVTAEQWDFVMCSMLTWLQTVCETVTLESSPLMLLFACQSCGMLSDLSNMFQTLTPEISKNVPSFLPSEWSDFFVEEAYSQLLPQLIKILDQCKGTLLFPTSTYLLTAFGEAAAVTPLKQLINHSLPAKLIAGQSTNLPDKLQTLLNTFAPLLLFLARPVQITVYHLLHKLMPELPVFDNEQLKSCEDNGNDEEHALSPPAALMTVIGAQEEDLENIFSNVPVGEYTVIEPLSEAYYCVLGYLLAWKLILVFFKASQSELRVQYATYLRKSKSLHKLLQHLFRLMPENPTIPGQVSDSSSKGTKTLFTEHHTILLQETENLHTELPQLACSVYYSVLEDLPATVRLWWNSQDKRISSTVDRYTSRYVSHVLSSQEIAAVQTSTQTFTSMMVKARPAAREVLATYSVDDIFIELVIQLPTNYPLGSITVESGKRVGVAVQQWRNWMLQLNTFLNLQNGSIMEGLTLWKSNVDKRFEGIEECMICFSVIHGSNCSLPKKACRTCKKKFHSACLYRWFTSSNKSTCPLCRETFF</sequence>
<evidence type="ECO:0000259" key="17">
    <source>
        <dbReference type="PROSITE" id="PS50089"/>
    </source>
</evidence>
<evidence type="ECO:0000256" key="2">
    <source>
        <dbReference type="ARBA" id="ARBA00004514"/>
    </source>
</evidence>
<evidence type="ECO:0000313" key="18">
    <source>
        <dbReference type="EMBL" id="AFO93841.1"/>
    </source>
</evidence>
<dbReference type="Gene3D" id="3.30.40.10">
    <property type="entry name" value="Zinc/RING finger domain, C3HC4 (zinc finger)"/>
    <property type="match status" value="1"/>
</dbReference>
<dbReference type="EC" id="2.3.2.27" evidence="5 15"/>
<dbReference type="Pfam" id="PF24618">
    <property type="entry name" value="LTN1_E3_ligase_5th"/>
    <property type="match status" value="1"/>
</dbReference>
<evidence type="ECO:0000256" key="6">
    <source>
        <dbReference type="ARBA" id="ARBA00017157"/>
    </source>
</evidence>
<comment type="pathway">
    <text evidence="3 15">Protein modification; protein ubiquitination.</text>
</comment>
<keyword evidence="13 15" id="KW-0862">Zinc</keyword>
<dbReference type="Pfam" id="PF22999">
    <property type="entry name" value="LTN1_E3_ligase_6th"/>
    <property type="match status" value="1"/>
</dbReference>
<dbReference type="SUPFAM" id="SSF48371">
    <property type="entry name" value="ARM repeat"/>
    <property type="match status" value="1"/>
</dbReference>
<dbReference type="InterPro" id="IPR001841">
    <property type="entry name" value="Znf_RING"/>
</dbReference>
<reference evidence="18" key="1">
    <citation type="journal article" date="2014" name="Nature">
        <title>Elephant shark genome provides unique insights into gnathostome evolution.</title>
        <authorList>
            <consortium name="International Elephant Shark Genome Sequencing Consortium"/>
            <person name="Venkatesh B."/>
            <person name="Lee A.P."/>
            <person name="Ravi V."/>
            <person name="Maurya A.K."/>
            <person name="Lian M.M."/>
            <person name="Swann J.B."/>
            <person name="Ohta Y."/>
            <person name="Flajnik M.F."/>
            <person name="Sutoh Y."/>
            <person name="Kasahara M."/>
            <person name="Hoon S."/>
            <person name="Gangu V."/>
            <person name="Roy S.W."/>
            <person name="Irimia M."/>
            <person name="Korzh V."/>
            <person name="Kondrychyn I."/>
            <person name="Lim Z.W."/>
            <person name="Tay B.H."/>
            <person name="Tohari S."/>
            <person name="Kong K.W."/>
            <person name="Ho S."/>
            <person name="Lorente-Galdos B."/>
            <person name="Quilez J."/>
            <person name="Marques-Bonet T."/>
            <person name="Raney B.J."/>
            <person name="Ingham P.W."/>
            <person name="Tay A."/>
            <person name="Hillier L.W."/>
            <person name="Minx P."/>
            <person name="Boehm T."/>
            <person name="Wilson R.K."/>
            <person name="Brenner S."/>
            <person name="Warren W.C."/>
        </authorList>
    </citation>
    <scope>NUCLEOTIDE SEQUENCE</scope>
    <source>
        <tissue evidence="18">Testis</tissue>
    </source>
</reference>
<evidence type="ECO:0000256" key="13">
    <source>
        <dbReference type="ARBA" id="ARBA00022833"/>
    </source>
</evidence>
<dbReference type="InterPro" id="IPR011989">
    <property type="entry name" value="ARM-like"/>
</dbReference>
<evidence type="ECO:0000256" key="1">
    <source>
        <dbReference type="ARBA" id="ARBA00000900"/>
    </source>
</evidence>
<evidence type="ECO:0000256" key="3">
    <source>
        <dbReference type="ARBA" id="ARBA00004906"/>
    </source>
</evidence>
<evidence type="ECO:0000256" key="12">
    <source>
        <dbReference type="ARBA" id="ARBA00022786"/>
    </source>
</evidence>
<evidence type="ECO:0000256" key="5">
    <source>
        <dbReference type="ARBA" id="ARBA00012483"/>
    </source>
</evidence>
<comment type="catalytic activity">
    <reaction evidence="1 15">
        <text>S-ubiquitinyl-[E2 ubiquitin-conjugating enzyme]-L-cysteine + [acceptor protein]-L-lysine = [E2 ubiquitin-conjugating enzyme]-L-cysteine + N(6)-ubiquitinyl-[acceptor protein]-L-lysine.</text>
        <dbReference type="EC" id="2.3.2.27"/>
    </reaction>
</comment>
<dbReference type="PANTHER" id="PTHR12389">
    <property type="entry name" value="ZINC FINGER PROTEIN 294"/>
    <property type="match status" value="1"/>
</dbReference>
<evidence type="ECO:0000256" key="10">
    <source>
        <dbReference type="ARBA" id="ARBA00022737"/>
    </source>
</evidence>
<keyword evidence="8 15" id="KW-0808">Transferase</keyword>
<dbReference type="PANTHER" id="PTHR12389:SF0">
    <property type="entry name" value="E3 UBIQUITIN-PROTEIN LIGASE LISTERIN"/>
    <property type="match status" value="1"/>
</dbReference>
<comment type="subunit">
    <text evidence="15">Component of the ribosome quality control complex (RQC).</text>
</comment>
<evidence type="ECO:0000256" key="14">
    <source>
        <dbReference type="PROSITE-ProRule" id="PRU00175"/>
    </source>
</evidence>
<comment type="subcellular location">
    <subcellularLocation>
        <location evidence="2">Cytoplasm</location>
        <location evidence="2">Cytosol</location>
    </subcellularLocation>
</comment>
<keyword evidence="12 15" id="KW-0833">Ubl conjugation pathway</keyword>
<evidence type="ECO:0000256" key="8">
    <source>
        <dbReference type="ARBA" id="ARBA00022679"/>
    </source>
</evidence>
<dbReference type="InterPro" id="IPR039795">
    <property type="entry name" value="LTN1/Rkr1"/>
</dbReference>
<keyword evidence="11 14" id="KW-0863">Zinc-finger</keyword>
<dbReference type="GO" id="GO:0061630">
    <property type="term" value="F:ubiquitin protein ligase activity"/>
    <property type="evidence" value="ECO:0007669"/>
    <property type="project" value="UniProtKB-UniRule"/>
</dbReference>
<dbReference type="EMBL" id="JW861324">
    <property type="protein sequence ID" value="AFO93841.1"/>
    <property type="molecule type" value="mRNA"/>
</dbReference>
<evidence type="ECO:0000256" key="4">
    <source>
        <dbReference type="ARBA" id="ARBA00007997"/>
    </source>
</evidence>
<dbReference type="Pfam" id="PF22958">
    <property type="entry name" value="Ltn1_1st"/>
    <property type="match status" value="1"/>
</dbReference>
<feature type="region of interest" description="Disordered" evidence="16">
    <location>
        <begin position="15"/>
        <end position="49"/>
    </location>
</feature>
<dbReference type="GO" id="GO:0072344">
    <property type="term" value="P:rescue of stalled ribosome"/>
    <property type="evidence" value="ECO:0007669"/>
    <property type="project" value="UniProtKB-UniRule"/>
</dbReference>
<organism evidence="18">
    <name type="scientific">Callorhinchus milii</name>
    <name type="common">Ghost shark</name>
    <dbReference type="NCBI Taxonomy" id="7868"/>
    <lineage>
        <taxon>Eukaryota</taxon>
        <taxon>Metazoa</taxon>
        <taxon>Chordata</taxon>
        <taxon>Craniata</taxon>
        <taxon>Vertebrata</taxon>
        <taxon>Chondrichthyes</taxon>
        <taxon>Holocephali</taxon>
        <taxon>Chimaeriformes</taxon>
        <taxon>Callorhinchidae</taxon>
        <taxon>Callorhinchus</taxon>
    </lineage>
</organism>
<proteinExistence type="evidence at transcript level"/>
<dbReference type="UniPathway" id="UPA00143"/>
<dbReference type="InterPro" id="IPR054476">
    <property type="entry name" value="Ltn1_N"/>
</dbReference>
<dbReference type="CDD" id="cd16491">
    <property type="entry name" value="RING-CH-C4HC3_LTN1"/>
    <property type="match status" value="1"/>
</dbReference>
<comment type="function">
    <text evidence="15">E3 ubiquitin-protein ligase. Component of the ribosome quality control complex (RQC), a ribosome-associated complex that mediates ubiquitination and extraction of incompletely synthesized nascent chains for proteasomal degradation.</text>
</comment>
<dbReference type="InterPro" id="IPR013083">
    <property type="entry name" value="Znf_RING/FYVE/PHD"/>
</dbReference>
<dbReference type="InterPro" id="IPR056241">
    <property type="entry name" value="LTN1_HEAT_5th"/>
</dbReference>
<dbReference type="GO" id="GO:0016567">
    <property type="term" value="P:protein ubiquitination"/>
    <property type="evidence" value="ECO:0007669"/>
    <property type="project" value="UniProtKB-UniPathway"/>
</dbReference>
<dbReference type="InterPro" id="IPR016024">
    <property type="entry name" value="ARM-type_fold"/>
</dbReference>
<keyword evidence="7" id="KW-0963">Cytoplasm</keyword>
<dbReference type="SUPFAM" id="SSF57850">
    <property type="entry name" value="RING/U-box"/>
    <property type="match status" value="1"/>
</dbReference>
<keyword evidence="9 15" id="KW-0479">Metal-binding</keyword>
<comment type="similarity">
    <text evidence="4 15">Belongs to the LTN1 family.</text>
</comment>
<dbReference type="Gene3D" id="1.25.10.10">
    <property type="entry name" value="Leucine-rich Repeat Variant"/>
    <property type="match status" value="1"/>
</dbReference>
<dbReference type="PROSITE" id="PS50089">
    <property type="entry name" value="ZF_RING_2"/>
    <property type="match status" value="1"/>
</dbReference>
<evidence type="ECO:0000256" key="11">
    <source>
        <dbReference type="ARBA" id="ARBA00022771"/>
    </source>
</evidence>
<dbReference type="GO" id="GO:1990116">
    <property type="term" value="P:ribosome-associated ubiquitin-dependent protein catabolic process"/>
    <property type="evidence" value="ECO:0007669"/>
    <property type="project" value="UniProtKB-UniRule"/>
</dbReference>
<keyword evidence="10" id="KW-0677">Repeat</keyword>
<dbReference type="InterPro" id="IPR054478">
    <property type="entry name" value="LTN1_UBC"/>
</dbReference>
<protein>
    <recommendedName>
        <fullName evidence="6 15">E3 ubiquitin-protein ligase listerin</fullName>
        <ecNumber evidence="5 15">2.3.2.27</ecNumber>
    </recommendedName>
    <alternativeName>
        <fullName evidence="15">RING-type E3 ubiquitin transferase listerin</fullName>
    </alternativeName>
</protein>